<gene>
    <name evidence="1" type="ORF">TNCT_572591</name>
</gene>
<evidence type="ECO:0000313" key="2">
    <source>
        <dbReference type="Proteomes" id="UP000887116"/>
    </source>
</evidence>
<reference evidence="1" key="1">
    <citation type="submission" date="2020-07" db="EMBL/GenBank/DDBJ databases">
        <title>Multicomponent nature underlies the extraordinary mechanical properties of spider dragline silk.</title>
        <authorList>
            <person name="Kono N."/>
            <person name="Nakamura H."/>
            <person name="Mori M."/>
            <person name="Yoshida Y."/>
            <person name="Ohtoshi R."/>
            <person name="Malay A.D."/>
            <person name="Moran D.A.P."/>
            <person name="Tomita M."/>
            <person name="Numata K."/>
            <person name="Arakawa K."/>
        </authorList>
    </citation>
    <scope>NUCLEOTIDE SEQUENCE</scope>
</reference>
<comment type="caution">
    <text evidence="1">The sequence shown here is derived from an EMBL/GenBank/DDBJ whole genome shotgun (WGS) entry which is preliminary data.</text>
</comment>
<dbReference type="AlphaFoldDB" id="A0A8X6IXI4"/>
<dbReference type="EMBL" id="BMAO01009350">
    <property type="protein sequence ID" value="GFR30289.1"/>
    <property type="molecule type" value="Genomic_DNA"/>
</dbReference>
<accession>A0A8X6IXI4</accession>
<organism evidence="1 2">
    <name type="scientific">Trichonephila clavata</name>
    <name type="common">Joro spider</name>
    <name type="synonym">Nephila clavata</name>
    <dbReference type="NCBI Taxonomy" id="2740835"/>
    <lineage>
        <taxon>Eukaryota</taxon>
        <taxon>Metazoa</taxon>
        <taxon>Ecdysozoa</taxon>
        <taxon>Arthropoda</taxon>
        <taxon>Chelicerata</taxon>
        <taxon>Arachnida</taxon>
        <taxon>Araneae</taxon>
        <taxon>Araneomorphae</taxon>
        <taxon>Entelegynae</taxon>
        <taxon>Araneoidea</taxon>
        <taxon>Nephilidae</taxon>
        <taxon>Trichonephila</taxon>
    </lineage>
</organism>
<sequence length="88" mass="10243">MTMFENDQPLLKRITRSPRTGLLSRILFDFYSLGPFSGEEFSEPSLNSSFVEGTITKGSVDNTSIMRRIITQFELRHRYSEYQQNLKS</sequence>
<protein>
    <submittedName>
        <fullName evidence="1">Uncharacterized protein</fullName>
    </submittedName>
</protein>
<dbReference type="Proteomes" id="UP000887116">
    <property type="component" value="Unassembled WGS sequence"/>
</dbReference>
<name>A0A8X6IXI4_TRICU</name>
<evidence type="ECO:0000313" key="1">
    <source>
        <dbReference type="EMBL" id="GFR30289.1"/>
    </source>
</evidence>
<proteinExistence type="predicted"/>
<keyword evidence="2" id="KW-1185">Reference proteome</keyword>